<dbReference type="EMBL" id="BGPR01029560">
    <property type="protein sequence ID" value="GBO01394.1"/>
    <property type="molecule type" value="Genomic_DNA"/>
</dbReference>
<name>A0A4Y2TNT2_ARAVE</name>
<accession>A0A4Y2TNT2</accession>
<evidence type="ECO:0000313" key="3">
    <source>
        <dbReference type="EMBL" id="GBO01437.1"/>
    </source>
</evidence>
<organism evidence="1 5">
    <name type="scientific">Araneus ventricosus</name>
    <name type="common">Orbweaver spider</name>
    <name type="synonym">Epeira ventricosa</name>
    <dbReference type="NCBI Taxonomy" id="182803"/>
    <lineage>
        <taxon>Eukaryota</taxon>
        <taxon>Metazoa</taxon>
        <taxon>Ecdysozoa</taxon>
        <taxon>Arthropoda</taxon>
        <taxon>Chelicerata</taxon>
        <taxon>Arachnida</taxon>
        <taxon>Araneae</taxon>
        <taxon>Araneomorphae</taxon>
        <taxon>Entelegynae</taxon>
        <taxon>Araneoidea</taxon>
        <taxon>Araneidae</taxon>
        <taxon>Araneus</taxon>
    </lineage>
</organism>
<reference evidence="1 5" key="1">
    <citation type="journal article" date="2019" name="Sci. Rep.">
        <title>Orb-weaving spider Araneus ventricosus genome elucidates the spidroin gene catalogue.</title>
        <authorList>
            <person name="Kono N."/>
            <person name="Nakamura H."/>
            <person name="Ohtoshi R."/>
            <person name="Moran D.A.P."/>
            <person name="Shinohara A."/>
            <person name="Yoshida Y."/>
            <person name="Fujiwara M."/>
            <person name="Mori M."/>
            <person name="Tomita M."/>
            <person name="Arakawa K."/>
        </authorList>
    </citation>
    <scope>NUCLEOTIDE SEQUENCE [LARGE SCALE GENOMIC DNA]</scope>
</reference>
<dbReference type="EMBL" id="BGPR01029566">
    <property type="protein sequence ID" value="GBO01415.1"/>
    <property type="molecule type" value="Genomic_DNA"/>
</dbReference>
<evidence type="ECO:0000313" key="5">
    <source>
        <dbReference type="Proteomes" id="UP000499080"/>
    </source>
</evidence>
<dbReference type="Proteomes" id="UP000499080">
    <property type="component" value="Unassembled WGS sequence"/>
</dbReference>
<dbReference type="EMBL" id="BGPR01029573">
    <property type="protein sequence ID" value="GBO01437.1"/>
    <property type="molecule type" value="Genomic_DNA"/>
</dbReference>
<gene>
    <name evidence="2" type="ORF">AVEN_156382_1</name>
    <name evidence="3" type="ORF">AVEN_41645_1</name>
    <name evidence="1" type="ORF">AVEN_44686_1</name>
    <name evidence="4" type="ORF">AVEN_57887_1</name>
</gene>
<keyword evidence="5" id="KW-1185">Reference proteome</keyword>
<dbReference type="OrthoDB" id="6434386at2759"/>
<sequence>MLLGLSLRKRESITLNERGCKLHSDFRTSTVFCLKGRLRRSRMDRVKCSGMHFEWFKYTEEMFQNSENLEIGEMDTIEENILKEAPKSIPEINLKIIPNFNLVLKEINQQFPNTENRLRREFIGIKGDTKENREKFINLLKQKNLEFVLSEAYEDRPVKVVIRDLPIDMEITEIIQNLEGKGYKIGRATPMKNYKEKKTTASLPRRRTEIR</sequence>
<evidence type="ECO:0008006" key="6">
    <source>
        <dbReference type="Google" id="ProtNLM"/>
    </source>
</evidence>
<dbReference type="AlphaFoldDB" id="A0A4Y2TNT2"/>
<evidence type="ECO:0000313" key="2">
    <source>
        <dbReference type="EMBL" id="GBO01415.1"/>
    </source>
</evidence>
<evidence type="ECO:0000313" key="1">
    <source>
        <dbReference type="EMBL" id="GBO01394.1"/>
    </source>
</evidence>
<proteinExistence type="predicted"/>
<comment type="caution">
    <text evidence="1">The sequence shown here is derived from an EMBL/GenBank/DDBJ whole genome shotgun (WGS) entry which is preliminary data.</text>
</comment>
<evidence type="ECO:0000313" key="4">
    <source>
        <dbReference type="EMBL" id="GBO01438.1"/>
    </source>
</evidence>
<dbReference type="EMBL" id="BGPR01029574">
    <property type="protein sequence ID" value="GBO01438.1"/>
    <property type="molecule type" value="Genomic_DNA"/>
</dbReference>
<protein>
    <recommendedName>
        <fullName evidence="6">Pre-C2HC domain-containing protein</fullName>
    </recommendedName>
</protein>